<name>A0ABS9MGC4_9FIRM</name>
<dbReference type="InterPro" id="IPR013830">
    <property type="entry name" value="SGNH_hydro"/>
</dbReference>
<dbReference type="PANTHER" id="PTHR30383">
    <property type="entry name" value="THIOESTERASE 1/PROTEASE 1/LYSOPHOSPHOLIPASE L1"/>
    <property type="match status" value="1"/>
</dbReference>
<evidence type="ECO:0000313" key="3">
    <source>
        <dbReference type="Proteomes" id="UP001298681"/>
    </source>
</evidence>
<dbReference type="GO" id="GO:0016787">
    <property type="term" value="F:hydrolase activity"/>
    <property type="evidence" value="ECO:0007669"/>
    <property type="project" value="UniProtKB-KW"/>
</dbReference>
<dbReference type="PANTHER" id="PTHR30383:SF5">
    <property type="entry name" value="SGNH HYDROLASE-TYPE ESTERASE DOMAIN-CONTAINING PROTEIN"/>
    <property type="match status" value="1"/>
</dbReference>
<gene>
    <name evidence="2" type="ORF">L0P57_02685</name>
</gene>
<protein>
    <submittedName>
        <fullName evidence="2">SGNH/GDSL hydrolase family protein</fullName>
    </submittedName>
</protein>
<evidence type="ECO:0000313" key="2">
    <source>
        <dbReference type="EMBL" id="MCG4609850.1"/>
    </source>
</evidence>
<sequence length="243" mass="27275">MPNKICVFGDSVAKGVVFDHVKQKYSLLKNGFADQLANIFSLSVTNYAKFGCTVTKGLELVKKHLDKIPDYDYIVLEFGGNDCDFDWAEVSKAPTAPQRSKTPLHSFIGTYREMIRLIRENGGVPVLLSLPPIDAERYFHWITQGLDSDAILRFLGDEAHIYRWHEMYNMAVYRVANEENVPLIDITSDFLEMCHYQSCFCADGIHPNEKGHAAITKQIVQFVQASPEKALAHSPSAQSLACG</sequence>
<dbReference type="Pfam" id="PF13472">
    <property type="entry name" value="Lipase_GDSL_2"/>
    <property type="match status" value="1"/>
</dbReference>
<dbReference type="RefSeq" id="WP_191362575.1">
    <property type="nucleotide sequence ID" value="NZ_JAKNHQ010000002.1"/>
</dbReference>
<dbReference type="Proteomes" id="UP001298681">
    <property type="component" value="Unassembled WGS sequence"/>
</dbReference>
<comment type="caution">
    <text evidence="2">The sequence shown here is derived from an EMBL/GenBank/DDBJ whole genome shotgun (WGS) entry which is preliminary data.</text>
</comment>
<dbReference type="Gene3D" id="3.40.50.1110">
    <property type="entry name" value="SGNH hydrolase"/>
    <property type="match status" value="1"/>
</dbReference>
<accession>A0ABS9MGC4</accession>
<keyword evidence="3" id="KW-1185">Reference proteome</keyword>
<reference evidence="2 3" key="1">
    <citation type="submission" date="2022-01" db="EMBL/GenBank/DDBJ databases">
        <title>Collection of gut derived symbiotic bacterial strains cultured from healthy donors.</title>
        <authorList>
            <person name="Lin H."/>
            <person name="Kohout C."/>
            <person name="Waligurski E."/>
            <person name="Pamer E.G."/>
        </authorList>
    </citation>
    <scope>NUCLEOTIDE SEQUENCE [LARGE SCALE GENOMIC DNA]</scope>
    <source>
        <strain evidence="2 3">DFI.7.58</strain>
    </source>
</reference>
<organism evidence="2 3">
    <name type="scientific">Anaeromassilibacillus senegalensis</name>
    <dbReference type="NCBI Taxonomy" id="1673717"/>
    <lineage>
        <taxon>Bacteria</taxon>
        <taxon>Bacillati</taxon>
        <taxon>Bacillota</taxon>
        <taxon>Clostridia</taxon>
        <taxon>Eubacteriales</taxon>
        <taxon>Acutalibacteraceae</taxon>
        <taxon>Anaeromassilibacillus</taxon>
    </lineage>
</organism>
<feature type="domain" description="SGNH hydrolase-type esterase" evidence="1">
    <location>
        <begin position="7"/>
        <end position="214"/>
    </location>
</feature>
<dbReference type="InterPro" id="IPR051532">
    <property type="entry name" value="Ester_Hydrolysis_Enzymes"/>
</dbReference>
<dbReference type="EMBL" id="JAKNHQ010000002">
    <property type="protein sequence ID" value="MCG4609850.1"/>
    <property type="molecule type" value="Genomic_DNA"/>
</dbReference>
<dbReference type="SUPFAM" id="SSF52266">
    <property type="entry name" value="SGNH hydrolase"/>
    <property type="match status" value="1"/>
</dbReference>
<dbReference type="InterPro" id="IPR036514">
    <property type="entry name" value="SGNH_hydro_sf"/>
</dbReference>
<dbReference type="CDD" id="cd00229">
    <property type="entry name" value="SGNH_hydrolase"/>
    <property type="match status" value="1"/>
</dbReference>
<evidence type="ECO:0000259" key="1">
    <source>
        <dbReference type="Pfam" id="PF13472"/>
    </source>
</evidence>
<proteinExistence type="predicted"/>
<keyword evidence="2" id="KW-0378">Hydrolase</keyword>